<feature type="compositionally biased region" description="Acidic residues" evidence="1">
    <location>
        <begin position="155"/>
        <end position="169"/>
    </location>
</feature>
<evidence type="ECO:0000313" key="4">
    <source>
        <dbReference type="Proteomes" id="UP001293254"/>
    </source>
</evidence>
<proteinExistence type="predicted"/>
<reference evidence="3" key="1">
    <citation type="submission" date="2020-06" db="EMBL/GenBank/DDBJ databases">
        <authorList>
            <person name="Li T."/>
            <person name="Hu X."/>
            <person name="Zhang T."/>
            <person name="Song X."/>
            <person name="Zhang H."/>
            <person name="Dai N."/>
            <person name="Sheng W."/>
            <person name="Hou X."/>
            <person name="Wei L."/>
        </authorList>
    </citation>
    <scope>NUCLEOTIDE SEQUENCE</scope>
    <source>
        <strain evidence="3">3651</strain>
        <tissue evidence="3">Leaf</tissue>
    </source>
</reference>
<organism evidence="3 4">
    <name type="scientific">Sesamum alatum</name>
    <dbReference type="NCBI Taxonomy" id="300844"/>
    <lineage>
        <taxon>Eukaryota</taxon>
        <taxon>Viridiplantae</taxon>
        <taxon>Streptophyta</taxon>
        <taxon>Embryophyta</taxon>
        <taxon>Tracheophyta</taxon>
        <taxon>Spermatophyta</taxon>
        <taxon>Magnoliopsida</taxon>
        <taxon>eudicotyledons</taxon>
        <taxon>Gunneridae</taxon>
        <taxon>Pentapetalae</taxon>
        <taxon>asterids</taxon>
        <taxon>lamiids</taxon>
        <taxon>Lamiales</taxon>
        <taxon>Pedaliaceae</taxon>
        <taxon>Sesamum</taxon>
    </lineage>
</organism>
<evidence type="ECO:0000259" key="2">
    <source>
        <dbReference type="Pfam" id="PF12776"/>
    </source>
</evidence>
<feature type="domain" description="Myb/SANT-like" evidence="2">
    <location>
        <begin position="32"/>
        <end position="126"/>
    </location>
</feature>
<comment type="caution">
    <text evidence="3">The sequence shown here is derived from an EMBL/GenBank/DDBJ whole genome shotgun (WGS) entry which is preliminary data.</text>
</comment>
<feature type="region of interest" description="Disordered" evidence="1">
    <location>
        <begin position="142"/>
        <end position="178"/>
    </location>
</feature>
<sequence length="178" mass="20497">MANPNPNAALLAAPQAPFVPLPSQSHYLYNRRWTRQHDYCFIQALYYEALKGQRQLSRTPNMHSLNYGRRLVNAVFNFNFKYIVFKRRLDCLRLRYSTFRIMLDTPGVVWNRQTNNIIVEDNVWNNLVMELRAIFSRGDEDEGPDGYIAISSDEGGSDAENVIDVEGDEGSDRSNVSD</sequence>
<dbReference type="EMBL" id="JACGWO010000008">
    <property type="protein sequence ID" value="KAK4421596.1"/>
    <property type="molecule type" value="Genomic_DNA"/>
</dbReference>
<protein>
    <recommendedName>
        <fullName evidence="2">Myb/SANT-like domain-containing protein</fullName>
    </recommendedName>
</protein>
<dbReference type="Pfam" id="PF12776">
    <property type="entry name" value="Myb_DNA-bind_3"/>
    <property type="match status" value="1"/>
</dbReference>
<evidence type="ECO:0000313" key="3">
    <source>
        <dbReference type="EMBL" id="KAK4421596.1"/>
    </source>
</evidence>
<gene>
    <name evidence="3" type="ORF">Salat_2110200</name>
</gene>
<accession>A0AAE2CGP6</accession>
<reference evidence="3" key="2">
    <citation type="journal article" date="2024" name="Plant">
        <title>Genomic evolution and insights into agronomic trait innovations of Sesamum species.</title>
        <authorList>
            <person name="Miao H."/>
            <person name="Wang L."/>
            <person name="Qu L."/>
            <person name="Liu H."/>
            <person name="Sun Y."/>
            <person name="Le M."/>
            <person name="Wang Q."/>
            <person name="Wei S."/>
            <person name="Zheng Y."/>
            <person name="Lin W."/>
            <person name="Duan Y."/>
            <person name="Cao H."/>
            <person name="Xiong S."/>
            <person name="Wang X."/>
            <person name="Wei L."/>
            <person name="Li C."/>
            <person name="Ma Q."/>
            <person name="Ju M."/>
            <person name="Zhao R."/>
            <person name="Li G."/>
            <person name="Mu C."/>
            <person name="Tian Q."/>
            <person name="Mei H."/>
            <person name="Zhang T."/>
            <person name="Gao T."/>
            <person name="Zhang H."/>
        </authorList>
    </citation>
    <scope>NUCLEOTIDE SEQUENCE</scope>
    <source>
        <strain evidence="3">3651</strain>
    </source>
</reference>
<dbReference type="InterPro" id="IPR024752">
    <property type="entry name" value="Myb/SANT-like_dom"/>
</dbReference>
<dbReference type="AlphaFoldDB" id="A0AAE2CGP6"/>
<keyword evidence="4" id="KW-1185">Reference proteome</keyword>
<evidence type="ECO:0000256" key="1">
    <source>
        <dbReference type="SAM" id="MobiDB-lite"/>
    </source>
</evidence>
<dbReference type="Proteomes" id="UP001293254">
    <property type="component" value="Unassembled WGS sequence"/>
</dbReference>
<dbReference type="PANTHER" id="PTHR47584:SF14">
    <property type="entry name" value="L10-INTERACTING MYB DOMAIN-CONTAINING PROTEIN-LIKE"/>
    <property type="match status" value="1"/>
</dbReference>
<dbReference type="PANTHER" id="PTHR47584">
    <property type="match status" value="1"/>
</dbReference>
<name>A0AAE2CGP6_9LAMI</name>
<dbReference type="InterPro" id="IPR045026">
    <property type="entry name" value="LIMYB"/>
</dbReference>